<dbReference type="Proteomes" id="UP001277972">
    <property type="component" value="Unassembled WGS sequence"/>
</dbReference>
<sequence>MDSVNEKKYIPKLYIAQPKIAEPSRVMQSHYHSTTDQEAEEQTDKYVEEKNEEKKKVMDMTMEEKVRYFANMPFHAPRVKCQVVTDKKTYIGIIVDEDEGKVVMRVASRNQPVVIPLRRITEINLVGF</sequence>
<reference evidence="1" key="1">
    <citation type="submission" date="2023-11" db="EMBL/GenBank/DDBJ databases">
        <title>Gracilibacillus pellucida a moderately halophilic bacterium isolated from saline soil in Xinjiang province.</title>
        <authorList>
            <person name="Zhang Z."/>
            <person name="Tan F."/>
            <person name="Wang Y."/>
            <person name="Xia M."/>
        </authorList>
    </citation>
    <scope>NUCLEOTIDE SEQUENCE</scope>
    <source>
        <strain evidence="1">S3-1-1</strain>
    </source>
</reference>
<accession>A0ACC6M4A4</accession>
<organism evidence="1 2">
    <name type="scientific">Gracilibacillus pellucidus</name>
    <dbReference type="NCBI Taxonomy" id="3095368"/>
    <lineage>
        <taxon>Bacteria</taxon>
        <taxon>Bacillati</taxon>
        <taxon>Bacillota</taxon>
        <taxon>Bacilli</taxon>
        <taxon>Bacillales</taxon>
        <taxon>Bacillaceae</taxon>
        <taxon>Gracilibacillus</taxon>
    </lineage>
</organism>
<dbReference type="EMBL" id="JAWZSR010000003">
    <property type="protein sequence ID" value="MDX8045809.1"/>
    <property type="molecule type" value="Genomic_DNA"/>
</dbReference>
<comment type="caution">
    <text evidence="1">The sequence shown here is derived from an EMBL/GenBank/DDBJ whole genome shotgun (WGS) entry which is preliminary data.</text>
</comment>
<name>A0ACC6M4A4_9BACI</name>
<keyword evidence="2" id="KW-1185">Reference proteome</keyword>
<evidence type="ECO:0000313" key="2">
    <source>
        <dbReference type="Proteomes" id="UP001277972"/>
    </source>
</evidence>
<proteinExistence type="predicted"/>
<gene>
    <name evidence="1" type="ORF">SH601_07375</name>
</gene>
<protein>
    <submittedName>
        <fullName evidence="1">CotO family spore coat protein</fullName>
    </submittedName>
</protein>
<evidence type="ECO:0000313" key="1">
    <source>
        <dbReference type="EMBL" id="MDX8045809.1"/>
    </source>
</evidence>